<comment type="subcellular location">
    <subcellularLocation>
        <location evidence="1">Cell inner membrane</location>
        <topology evidence="1">Multi-pass membrane protein</topology>
    </subcellularLocation>
</comment>
<dbReference type="SUPFAM" id="SSF58104">
    <property type="entry name" value="Methyl-accepting chemotaxis protein (MCP) signaling domain"/>
    <property type="match status" value="1"/>
</dbReference>
<protein>
    <submittedName>
        <fullName evidence="10">Methyl-accepting chemotaxis protein</fullName>
    </submittedName>
</protein>
<reference evidence="10 11" key="1">
    <citation type="submission" date="2022-06" db="EMBL/GenBank/DDBJ databases">
        <title>Endosaccharibacter gen. nov., sp. nov., endophytic bacteria isolated from sugarcane.</title>
        <authorList>
            <person name="Pitiwittayakul N."/>
            <person name="Yukphan P."/>
            <person name="Charoenyingcharoen P."/>
            <person name="Tanasupawat S."/>
        </authorList>
    </citation>
    <scope>NUCLEOTIDE SEQUENCE [LARGE SCALE GENOMIC DNA]</scope>
    <source>
        <strain evidence="10 11">KSS8</strain>
    </source>
</reference>
<evidence type="ECO:0000259" key="7">
    <source>
        <dbReference type="PROSITE" id="PS50111"/>
    </source>
</evidence>
<evidence type="ECO:0000256" key="4">
    <source>
        <dbReference type="ARBA" id="ARBA00029447"/>
    </source>
</evidence>
<evidence type="ECO:0000256" key="6">
    <source>
        <dbReference type="SAM" id="Phobius"/>
    </source>
</evidence>
<keyword evidence="2" id="KW-0997">Cell inner membrane</keyword>
<evidence type="ECO:0000259" key="9">
    <source>
        <dbReference type="PROSITE" id="PS50885"/>
    </source>
</evidence>
<keyword evidence="6" id="KW-0472">Membrane</keyword>
<dbReference type="PROSITE" id="PS50192">
    <property type="entry name" value="T_SNARE"/>
    <property type="match status" value="1"/>
</dbReference>
<dbReference type="Proteomes" id="UP001524587">
    <property type="component" value="Unassembled WGS sequence"/>
</dbReference>
<comment type="similarity">
    <text evidence="4">Belongs to the methyl-accepting chemotaxis (MCP) protein family.</text>
</comment>
<evidence type="ECO:0000313" key="10">
    <source>
        <dbReference type="EMBL" id="MCQ8277910.1"/>
    </source>
</evidence>
<dbReference type="Gene3D" id="1.10.287.950">
    <property type="entry name" value="Methyl-accepting chemotaxis protein"/>
    <property type="match status" value="1"/>
</dbReference>
<dbReference type="Gene3D" id="6.10.340.10">
    <property type="match status" value="1"/>
</dbReference>
<feature type="domain" description="T-SNARE coiled-coil homology" evidence="8">
    <location>
        <begin position="441"/>
        <end position="503"/>
    </location>
</feature>
<dbReference type="PROSITE" id="PS50111">
    <property type="entry name" value="CHEMOTAXIS_TRANSDUC_2"/>
    <property type="match status" value="1"/>
</dbReference>
<keyword evidence="2" id="KW-1003">Cell membrane</keyword>
<dbReference type="PANTHER" id="PTHR32089">
    <property type="entry name" value="METHYL-ACCEPTING CHEMOTAXIS PROTEIN MCPB"/>
    <property type="match status" value="1"/>
</dbReference>
<dbReference type="InterPro" id="IPR024478">
    <property type="entry name" value="HlyB_4HB_MCP"/>
</dbReference>
<dbReference type="Pfam" id="PF00015">
    <property type="entry name" value="MCPsignal"/>
    <property type="match status" value="1"/>
</dbReference>
<dbReference type="InterPro" id="IPR004089">
    <property type="entry name" value="MCPsignal_dom"/>
</dbReference>
<evidence type="ECO:0000259" key="8">
    <source>
        <dbReference type="PROSITE" id="PS50192"/>
    </source>
</evidence>
<feature type="transmembrane region" description="Helical" evidence="6">
    <location>
        <begin position="172"/>
        <end position="194"/>
    </location>
</feature>
<organism evidence="10 11">
    <name type="scientific">Endosaccharibacter trunci</name>
    <dbReference type="NCBI Taxonomy" id="2812733"/>
    <lineage>
        <taxon>Bacteria</taxon>
        <taxon>Pseudomonadati</taxon>
        <taxon>Pseudomonadota</taxon>
        <taxon>Alphaproteobacteria</taxon>
        <taxon>Acetobacterales</taxon>
        <taxon>Acetobacteraceae</taxon>
        <taxon>Endosaccharibacter</taxon>
    </lineage>
</organism>
<keyword evidence="3 5" id="KW-0807">Transducer</keyword>
<dbReference type="InterPro" id="IPR000727">
    <property type="entry name" value="T_SNARE_dom"/>
</dbReference>
<comment type="caution">
    <text evidence="10">The sequence shown here is derived from an EMBL/GenBank/DDBJ whole genome shotgun (WGS) entry which is preliminary data.</text>
</comment>
<keyword evidence="11" id="KW-1185">Reference proteome</keyword>
<evidence type="ECO:0000256" key="3">
    <source>
        <dbReference type="ARBA" id="ARBA00023224"/>
    </source>
</evidence>
<feature type="domain" description="HAMP" evidence="9">
    <location>
        <begin position="196"/>
        <end position="249"/>
    </location>
</feature>
<dbReference type="EMBL" id="JAMSKV010000003">
    <property type="protein sequence ID" value="MCQ8277910.1"/>
    <property type="molecule type" value="Genomic_DNA"/>
</dbReference>
<dbReference type="Pfam" id="PF12729">
    <property type="entry name" value="4HB_MCP_1"/>
    <property type="match status" value="1"/>
</dbReference>
<accession>A0ABT1W4W4</accession>
<gene>
    <name evidence="10" type="ORF">NFI95_05555</name>
</gene>
<dbReference type="PRINTS" id="PR00260">
    <property type="entry name" value="CHEMTRNSDUCR"/>
</dbReference>
<feature type="domain" description="Methyl-accepting transducer" evidence="7">
    <location>
        <begin position="289"/>
        <end position="525"/>
    </location>
</feature>
<evidence type="ECO:0000256" key="1">
    <source>
        <dbReference type="ARBA" id="ARBA00004429"/>
    </source>
</evidence>
<dbReference type="PANTHER" id="PTHR32089:SF112">
    <property type="entry name" value="LYSOZYME-LIKE PROTEIN-RELATED"/>
    <property type="match status" value="1"/>
</dbReference>
<evidence type="ECO:0000313" key="11">
    <source>
        <dbReference type="Proteomes" id="UP001524587"/>
    </source>
</evidence>
<keyword evidence="6" id="KW-1133">Transmembrane helix</keyword>
<evidence type="ECO:0000256" key="5">
    <source>
        <dbReference type="PROSITE-ProRule" id="PRU00284"/>
    </source>
</evidence>
<dbReference type="InterPro" id="IPR004090">
    <property type="entry name" value="Chemotax_Me-accpt_rcpt"/>
</dbReference>
<dbReference type="InterPro" id="IPR003660">
    <property type="entry name" value="HAMP_dom"/>
</dbReference>
<dbReference type="SMART" id="SM00283">
    <property type="entry name" value="MA"/>
    <property type="match status" value="1"/>
</dbReference>
<name>A0ABT1W4W4_9PROT</name>
<sequence>MVLTCVLGIFAIDRLRSIDCAMETVSGNSLPSIGHVSILAYTIQDVRRNEYLLGLSTGSNPATAAAASAEIGRMLDQARQARAATEPFIDDGEERQRYTDEFDRAFGLYQDSVRQLISDAQAGKEDAVRARLEQERRDVYEPMLAFLKWDIDYNRRVGAQTADLAKADYRHALTTILVGLVVVLLLGAGVSIYLTRHVGGATARLAAAMRGLAGGNKEMPIPGVGRTDEVGEMADAVHVFKDNMIKAETLAAADEANRAAKQKRSEALEGLIADFETKIAKMVDILASASTEMEAAAREMSGTLATTGEQATIVAEAARDADNGVQNVASAAEQLSSSVREITQQVSNAAVQAGKVADDAKRTDEVVGRLSEASTRVGQIVELISSIAAQTNLLALNATIEAARAGEAGKGFAVVASEVKSLAQQTARATAGVGEQVAQIRQATEAAVDALAAIASGIGDISRTAVTVAAAVEQQGAATGEIARNVQQTAGSTRTVSNNIIQVSRLARDNGAAAAQVMASAGELSLQAETLNREVTHFLRLVKSD</sequence>
<evidence type="ECO:0000256" key="2">
    <source>
        <dbReference type="ARBA" id="ARBA00022519"/>
    </source>
</evidence>
<dbReference type="PROSITE" id="PS50885">
    <property type="entry name" value="HAMP"/>
    <property type="match status" value="1"/>
</dbReference>
<proteinExistence type="inferred from homology"/>
<keyword evidence="6" id="KW-0812">Transmembrane</keyword>